<evidence type="ECO:0008006" key="5">
    <source>
        <dbReference type="Google" id="ProtNLM"/>
    </source>
</evidence>
<dbReference type="Proteomes" id="UP000292235">
    <property type="component" value="Chromosome"/>
</dbReference>
<gene>
    <name evidence="3" type="ORF">EKD16_21085</name>
</gene>
<organism evidence="3 4">
    <name type="scientific">Streptomonospora litoralis</name>
    <dbReference type="NCBI Taxonomy" id="2498135"/>
    <lineage>
        <taxon>Bacteria</taxon>
        <taxon>Bacillati</taxon>
        <taxon>Actinomycetota</taxon>
        <taxon>Actinomycetes</taxon>
        <taxon>Streptosporangiales</taxon>
        <taxon>Nocardiopsidaceae</taxon>
        <taxon>Streptomonospora</taxon>
    </lineage>
</organism>
<feature type="signal peptide" evidence="2">
    <location>
        <begin position="1"/>
        <end position="24"/>
    </location>
</feature>
<evidence type="ECO:0000256" key="2">
    <source>
        <dbReference type="SAM" id="SignalP"/>
    </source>
</evidence>
<dbReference type="Gene3D" id="2.50.20.20">
    <property type="match status" value="1"/>
</dbReference>
<feature type="compositionally biased region" description="Low complexity" evidence="1">
    <location>
        <begin position="32"/>
        <end position="50"/>
    </location>
</feature>
<dbReference type="EMBL" id="CP036455">
    <property type="protein sequence ID" value="QBI55976.1"/>
    <property type="molecule type" value="Genomic_DNA"/>
</dbReference>
<evidence type="ECO:0000313" key="4">
    <source>
        <dbReference type="Proteomes" id="UP000292235"/>
    </source>
</evidence>
<dbReference type="RefSeq" id="WP_131100506.1">
    <property type="nucleotide sequence ID" value="NZ_CP036455.1"/>
</dbReference>
<keyword evidence="4" id="KW-1185">Reference proteome</keyword>
<dbReference type="KEGG" id="strr:EKD16_21085"/>
<protein>
    <recommendedName>
        <fullName evidence="5">Lipoprotein</fullName>
    </recommendedName>
</protein>
<sequence length="287" mass="29016" precursor="true">MQIPRQPRTSAALAAALVSLTACGGAGDASEEAPASTASAEPSPSPTAESGLAGLVDALAETTAESDSFTLEASATQLGTDSGTPSVTSTYHVQGADSPDRVTSTVPGLGERLLQTMRMTGQDPGLTAEELSSVTMIIDPDGGEPIISNSHGAFPGGTEWVRGLDGVQAPPPPPLVPGDLAPLLEELADEELVAEKGSENVGGVTATLVEGELEQAEVEGLGPGRETVEGMLGGAPADVVGFSAWIGEDGAPVRVEVADAEVEVAFAFSDVGSTSFEMPGQEEIHRL</sequence>
<evidence type="ECO:0000313" key="3">
    <source>
        <dbReference type="EMBL" id="QBI55976.1"/>
    </source>
</evidence>
<evidence type="ECO:0000256" key="1">
    <source>
        <dbReference type="SAM" id="MobiDB-lite"/>
    </source>
</evidence>
<feature type="compositionally biased region" description="Polar residues" evidence="1">
    <location>
        <begin position="76"/>
        <end position="92"/>
    </location>
</feature>
<proteinExistence type="predicted"/>
<feature type="region of interest" description="Disordered" evidence="1">
    <location>
        <begin position="25"/>
        <end position="53"/>
    </location>
</feature>
<dbReference type="AlphaFoldDB" id="A0A4P6Q5G7"/>
<dbReference type="PROSITE" id="PS51257">
    <property type="entry name" value="PROKAR_LIPOPROTEIN"/>
    <property type="match status" value="1"/>
</dbReference>
<reference evidence="3 4" key="1">
    <citation type="submission" date="2019-02" db="EMBL/GenBank/DDBJ databases">
        <authorList>
            <person name="Khodamoradi S."/>
            <person name="Hahnke R.L."/>
            <person name="Kaempfer P."/>
            <person name="Schumann P."/>
            <person name="Rohde M."/>
            <person name="Steinert M."/>
            <person name="Luzhetskyy A."/>
            <person name="Wink J."/>
            <person name="Ruckert C."/>
        </authorList>
    </citation>
    <scope>NUCLEOTIDE SEQUENCE [LARGE SCALE GENOMIC DNA]</scope>
    <source>
        <strain evidence="3 4">M2</strain>
    </source>
</reference>
<keyword evidence="2" id="KW-0732">Signal</keyword>
<feature type="chain" id="PRO_5038333730" description="Lipoprotein" evidence="2">
    <location>
        <begin position="25"/>
        <end position="287"/>
    </location>
</feature>
<dbReference type="OrthoDB" id="3425713at2"/>
<name>A0A4P6Q5G7_9ACTN</name>
<accession>A0A4P6Q5G7</accession>
<feature type="region of interest" description="Disordered" evidence="1">
    <location>
        <begin position="76"/>
        <end position="106"/>
    </location>
</feature>